<sequence>MASNEVLHCNDSKSLWNYTLSPGWTEKEVEVFRAALMKYGMGSWTQIVESRCLPGKTVAQLNNQMQRMIGQQSTGEFMKCHIDPADIFAHNKPRPGRRKNGCLVNTGDNRTKEWYKKKRQENKKKWGLTTEQIAAIVIPTLKKEDMSNVMIKTVTGGFGRQNKYDRIKSLEERIKTLELERSKRMNKKEGTIEKMEIEDENFEEKKEKKEKKVKKPGRKSTGRRKRQKKKEKTQEEIDMEYARQLQEQFDMEQ</sequence>
<dbReference type="PANTHER" id="PTHR41733">
    <property type="entry name" value="UBIQUITIN-ASSOCIATED/TRANSLATION ELONGATION FACTOR EF1B, N-TERMINAL, EUKARYOTE"/>
    <property type="match status" value="1"/>
</dbReference>
<feature type="compositionally biased region" description="Basic residues" evidence="1">
    <location>
        <begin position="208"/>
        <end position="231"/>
    </location>
</feature>
<evidence type="ECO:0000313" key="2">
    <source>
        <dbReference type="EMBL" id="CAE0439307.1"/>
    </source>
</evidence>
<dbReference type="InterPro" id="IPR001005">
    <property type="entry name" value="SANT/Myb"/>
</dbReference>
<name>A0A6S8CST4_9STRA</name>
<evidence type="ECO:0000256" key="1">
    <source>
        <dbReference type="SAM" id="MobiDB-lite"/>
    </source>
</evidence>
<evidence type="ECO:0008006" key="4">
    <source>
        <dbReference type="Google" id="ProtNLM"/>
    </source>
</evidence>
<dbReference type="PANTHER" id="PTHR41733:SF1">
    <property type="entry name" value="CHROMOSOME UNDETERMINED SCAFFOLD_30, WHOLE GENOME SHOTGUN SEQUENCE"/>
    <property type="match status" value="1"/>
</dbReference>
<proteinExistence type="predicted"/>
<feature type="region of interest" description="Disordered" evidence="1">
    <location>
        <begin position="190"/>
        <end position="253"/>
    </location>
</feature>
<gene>
    <name evidence="2" type="ORF">ASTO00021_LOCUS9520</name>
    <name evidence="3" type="ORF">ASTO00021_LOCUS9521</name>
</gene>
<dbReference type="EMBL" id="HBIN01012636">
    <property type="protein sequence ID" value="CAE0439307.1"/>
    <property type="molecule type" value="Transcribed_RNA"/>
</dbReference>
<evidence type="ECO:0000313" key="3">
    <source>
        <dbReference type="EMBL" id="CAE0439308.1"/>
    </source>
</evidence>
<accession>A0A6S8CST4</accession>
<dbReference type="Gene3D" id="1.10.10.60">
    <property type="entry name" value="Homeodomain-like"/>
    <property type="match status" value="1"/>
</dbReference>
<dbReference type="SUPFAM" id="SSF46689">
    <property type="entry name" value="Homeodomain-like"/>
    <property type="match status" value="1"/>
</dbReference>
<dbReference type="AlphaFoldDB" id="A0A6S8CST4"/>
<reference evidence="3" key="1">
    <citation type="submission" date="2021-01" db="EMBL/GenBank/DDBJ databases">
        <authorList>
            <person name="Corre E."/>
            <person name="Pelletier E."/>
            <person name="Niang G."/>
            <person name="Scheremetjew M."/>
            <person name="Finn R."/>
            <person name="Kale V."/>
            <person name="Holt S."/>
            <person name="Cochrane G."/>
            <person name="Meng A."/>
            <person name="Brown T."/>
            <person name="Cohen L."/>
        </authorList>
    </citation>
    <scope>NUCLEOTIDE SEQUENCE</scope>
    <source>
        <strain evidence="3">GSBS06</strain>
    </source>
</reference>
<dbReference type="InterPro" id="IPR009057">
    <property type="entry name" value="Homeodomain-like_sf"/>
</dbReference>
<dbReference type="CDD" id="cd00167">
    <property type="entry name" value="SANT"/>
    <property type="match status" value="1"/>
</dbReference>
<organism evidence="3">
    <name type="scientific">Aplanochytrium stocchinoi</name>
    <dbReference type="NCBI Taxonomy" id="215587"/>
    <lineage>
        <taxon>Eukaryota</taxon>
        <taxon>Sar</taxon>
        <taxon>Stramenopiles</taxon>
        <taxon>Bigyra</taxon>
        <taxon>Labyrinthulomycetes</taxon>
        <taxon>Thraustochytrida</taxon>
        <taxon>Thraustochytriidae</taxon>
        <taxon>Aplanochytrium</taxon>
    </lineage>
</organism>
<protein>
    <recommendedName>
        <fullName evidence="4">Myb-like domain-containing protein</fullName>
    </recommendedName>
</protein>
<dbReference type="EMBL" id="HBIN01012637">
    <property type="protein sequence ID" value="CAE0439308.1"/>
    <property type="molecule type" value="Transcribed_RNA"/>
</dbReference>